<accession>A0A1I4URZ5</accession>
<evidence type="ECO:0000313" key="2">
    <source>
        <dbReference type="Proteomes" id="UP000199048"/>
    </source>
</evidence>
<evidence type="ECO:0000313" key="1">
    <source>
        <dbReference type="EMBL" id="SFM91503.1"/>
    </source>
</evidence>
<proteinExistence type="predicted"/>
<gene>
    <name evidence="1" type="ORF">SAMN05192568_107519</name>
</gene>
<dbReference type="STRING" id="582667.SAMN05192568_107519"/>
<dbReference type="AlphaFoldDB" id="A0A1I4URZ5"/>
<sequence length="79" mass="8783">MAALPRDMPSELADVIGIYIHCEDCGRKSYWPGYKVRAAEQKGFRTVQTLGSRFRCHVCEAQGGGGRNVSLRLVERGQV</sequence>
<organism evidence="1 2">
    <name type="scientific">Methylobacterium pseudosasicola</name>
    <dbReference type="NCBI Taxonomy" id="582667"/>
    <lineage>
        <taxon>Bacteria</taxon>
        <taxon>Pseudomonadati</taxon>
        <taxon>Pseudomonadota</taxon>
        <taxon>Alphaproteobacteria</taxon>
        <taxon>Hyphomicrobiales</taxon>
        <taxon>Methylobacteriaceae</taxon>
        <taxon>Methylobacterium</taxon>
    </lineage>
</organism>
<name>A0A1I4URZ5_9HYPH</name>
<dbReference type="Proteomes" id="UP000199048">
    <property type="component" value="Unassembled WGS sequence"/>
</dbReference>
<protein>
    <submittedName>
        <fullName evidence="1">Uncharacterized protein</fullName>
    </submittedName>
</protein>
<keyword evidence="2" id="KW-1185">Reference proteome</keyword>
<dbReference type="EMBL" id="FOTK01000075">
    <property type="protein sequence ID" value="SFM91503.1"/>
    <property type="molecule type" value="Genomic_DNA"/>
</dbReference>
<reference evidence="2" key="1">
    <citation type="submission" date="2016-10" db="EMBL/GenBank/DDBJ databases">
        <authorList>
            <person name="Varghese N."/>
            <person name="Submissions S."/>
        </authorList>
    </citation>
    <scope>NUCLEOTIDE SEQUENCE [LARGE SCALE GENOMIC DNA]</scope>
    <source>
        <strain evidence="2">BL36</strain>
    </source>
</reference>